<dbReference type="AlphaFoldDB" id="A0A4R7EXE6"/>
<proteinExistence type="predicted"/>
<evidence type="ECO:0000256" key="3">
    <source>
        <dbReference type="ARBA" id="ARBA00022692"/>
    </source>
</evidence>
<dbReference type="Proteomes" id="UP000295215">
    <property type="component" value="Unassembled WGS sequence"/>
</dbReference>
<feature type="transmembrane region" description="Helical" evidence="6">
    <location>
        <begin position="7"/>
        <end position="26"/>
    </location>
</feature>
<evidence type="ECO:0000313" key="8">
    <source>
        <dbReference type="Proteomes" id="UP000295215"/>
    </source>
</evidence>
<dbReference type="PANTHER" id="PTHR39087">
    <property type="entry name" value="UPF0104 MEMBRANE PROTEIN MJ1595"/>
    <property type="match status" value="1"/>
</dbReference>
<keyword evidence="2" id="KW-1003">Cell membrane</keyword>
<evidence type="ECO:0008006" key="9">
    <source>
        <dbReference type="Google" id="ProtNLM"/>
    </source>
</evidence>
<feature type="transmembrane region" description="Helical" evidence="6">
    <location>
        <begin position="129"/>
        <end position="150"/>
    </location>
</feature>
<accession>A0A4R7EXE6</accession>
<dbReference type="PANTHER" id="PTHR39087:SF2">
    <property type="entry name" value="UPF0104 MEMBRANE PROTEIN MJ1595"/>
    <property type="match status" value="1"/>
</dbReference>
<keyword evidence="8" id="KW-1185">Reference proteome</keyword>
<dbReference type="EMBL" id="SOAG01000012">
    <property type="protein sequence ID" value="TDS58182.1"/>
    <property type="molecule type" value="Genomic_DNA"/>
</dbReference>
<dbReference type="GO" id="GO:0005886">
    <property type="term" value="C:plasma membrane"/>
    <property type="evidence" value="ECO:0007669"/>
    <property type="project" value="UniProtKB-SubCell"/>
</dbReference>
<feature type="transmembrane region" description="Helical" evidence="6">
    <location>
        <begin position="46"/>
        <end position="65"/>
    </location>
</feature>
<feature type="transmembrane region" description="Helical" evidence="6">
    <location>
        <begin position="276"/>
        <end position="294"/>
    </location>
</feature>
<feature type="transmembrane region" description="Helical" evidence="6">
    <location>
        <begin position="215"/>
        <end position="237"/>
    </location>
</feature>
<name>A0A4R7EXE6_9FLAO</name>
<keyword evidence="4 6" id="KW-1133">Transmembrane helix</keyword>
<evidence type="ECO:0000256" key="1">
    <source>
        <dbReference type="ARBA" id="ARBA00004651"/>
    </source>
</evidence>
<organism evidence="7 8">
    <name type="scientific">Myroides indicus</name>
    <dbReference type="NCBI Taxonomy" id="1323422"/>
    <lineage>
        <taxon>Bacteria</taxon>
        <taxon>Pseudomonadati</taxon>
        <taxon>Bacteroidota</taxon>
        <taxon>Flavobacteriia</taxon>
        <taxon>Flavobacteriales</taxon>
        <taxon>Flavobacteriaceae</taxon>
        <taxon>Myroides</taxon>
    </lineage>
</organism>
<feature type="transmembrane region" description="Helical" evidence="6">
    <location>
        <begin position="243"/>
        <end position="264"/>
    </location>
</feature>
<dbReference type="Pfam" id="PF03706">
    <property type="entry name" value="LPG_synthase_TM"/>
    <property type="match status" value="1"/>
</dbReference>
<feature type="transmembrane region" description="Helical" evidence="6">
    <location>
        <begin position="300"/>
        <end position="317"/>
    </location>
</feature>
<comment type="subcellular location">
    <subcellularLocation>
        <location evidence="1">Cell membrane</location>
        <topology evidence="1">Multi-pass membrane protein</topology>
    </subcellularLocation>
</comment>
<comment type="caution">
    <text evidence="7">The sequence shown here is derived from an EMBL/GenBank/DDBJ whole genome shotgun (WGS) entry which is preliminary data.</text>
</comment>
<protein>
    <recommendedName>
        <fullName evidence="9">Lysylphosphatidylglycerol synthase-like protein</fullName>
    </recommendedName>
</protein>
<evidence type="ECO:0000256" key="6">
    <source>
        <dbReference type="SAM" id="Phobius"/>
    </source>
</evidence>
<feature type="transmembrane region" description="Helical" evidence="6">
    <location>
        <begin position="162"/>
        <end position="181"/>
    </location>
</feature>
<evidence type="ECO:0000256" key="5">
    <source>
        <dbReference type="ARBA" id="ARBA00023136"/>
    </source>
</evidence>
<gene>
    <name evidence="7" type="ORF">C8P70_11213</name>
</gene>
<evidence type="ECO:0000313" key="7">
    <source>
        <dbReference type="EMBL" id="TDS58182.1"/>
    </source>
</evidence>
<dbReference type="InterPro" id="IPR022791">
    <property type="entry name" value="L-PG_synthase/AglD"/>
</dbReference>
<evidence type="ECO:0000256" key="4">
    <source>
        <dbReference type="ARBA" id="ARBA00022989"/>
    </source>
</evidence>
<evidence type="ECO:0000256" key="2">
    <source>
        <dbReference type="ARBA" id="ARBA00022475"/>
    </source>
</evidence>
<keyword evidence="5 6" id="KW-0472">Membrane</keyword>
<reference evidence="7 8" key="1">
    <citation type="submission" date="2019-03" db="EMBL/GenBank/DDBJ databases">
        <title>Genomic Encyclopedia of Archaeal and Bacterial Type Strains, Phase II (KMG-II): from individual species to whole genera.</title>
        <authorList>
            <person name="Goeker M."/>
        </authorList>
    </citation>
    <scope>NUCLEOTIDE SEQUENCE [LARGE SCALE GENOMIC DNA]</scope>
    <source>
        <strain evidence="7 8">DSM 28213</strain>
    </source>
</reference>
<dbReference type="OrthoDB" id="9812094at2"/>
<keyword evidence="3 6" id="KW-0812">Transmembrane</keyword>
<dbReference type="RefSeq" id="WP_133712500.1">
    <property type="nucleotide sequence ID" value="NZ_SOAG01000012.1"/>
</dbReference>
<sequence length="322" mass="36498">MKQKISKIFNIGLPLLLGVFLIYYAYQQFTAQQIHEIGVQFKNADYKYIYLASFFSVLSLWARAYRWKYALRFMGYDSGTFTNFMALSVGYLMNLTVPRSGEISRALVLQKYKKVPFDKIFGTIISERIIDLFCLLLCVFTALILQYDILKEFLLNYVPVKKLFGLGVFLVLTIIAFTLIFKFSRWKAVVYVKNKIKGLTEGVQSIFRMPYRTGFLFFTLLIWGGYIATFYFGTFALAETSALTFPVVMSAFVAGSFAISFTNGGIGAFPLIISELLLFYGVSTVSGTAFGWILWTTQTAIIVILGVFSLLFLPLISSKSAR</sequence>